<name>A0A1B9FWB4_9TREE</name>
<evidence type="ECO:0000256" key="1">
    <source>
        <dbReference type="SAM" id="MobiDB-lite"/>
    </source>
</evidence>
<reference evidence="2" key="1">
    <citation type="submission" date="2013-07" db="EMBL/GenBank/DDBJ databases">
        <title>The Genome Sequence of Cryptococcus bestiolae CBS10118.</title>
        <authorList>
            <consortium name="The Broad Institute Genome Sequencing Platform"/>
            <person name="Cuomo C."/>
            <person name="Litvintseva A."/>
            <person name="Chen Y."/>
            <person name="Heitman J."/>
            <person name="Sun S."/>
            <person name="Springer D."/>
            <person name="Dromer F."/>
            <person name="Young S.K."/>
            <person name="Zeng Q."/>
            <person name="Gargeya S."/>
            <person name="Fitzgerald M."/>
            <person name="Abouelleil A."/>
            <person name="Alvarado L."/>
            <person name="Berlin A.M."/>
            <person name="Chapman S.B."/>
            <person name="Dewar J."/>
            <person name="Goldberg J."/>
            <person name="Griggs A."/>
            <person name="Gujja S."/>
            <person name="Hansen M."/>
            <person name="Howarth C."/>
            <person name="Imamovic A."/>
            <person name="Larimer J."/>
            <person name="McCowan C."/>
            <person name="Murphy C."/>
            <person name="Pearson M."/>
            <person name="Priest M."/>
            <person name="Roberts A."/>
            <person name="Saif S."/>
            <person name="Shea T."/>
            <person name="Sykes S."/>
            <person name="Wortman J."/>
            <person name="Nusbaum C."/>
            <person name="Birren B."/>
        </authorList>
    </citation>
    <scope>NUCLEOTIDE SEQUENCE [LARGE SCALE GENOMIC DNA]</scope>
    <source>
        <strain evidence="2">CBS 10118</strain>
    </source>
</reference>
<gene>
    <name evidence="2" type="ORF">I302_07415</name>
</gene>
<dbReference type="EMBL" id="KI894024">
    <property type="protein sequence ID" value="OCF23064.1"/>
    <property type="molecule type" value="Genomic_DNA"/>
</dbReference>
<protein>
    <submittedName>
        <fullName evidence="2">Uncharacterized protein</fullName>
    </submittedName>
</protein>
<sequence length="92" mass="10360">MSEHENGWAPQLNAQPSSHGRFDHIVHQQPIFTSPSDMEYKQRRIQARSISAPGQITDSSQTVRAVEEGSFEEDELGFYEKVGCPILQALCE</sequence>
<evidence type="ECO:0000313" key="2">
    <source>
        <dbReference type="EMBL" id="OCF23064.1"/>
    </source>
</evidence>
<dbReference type="AlphaFoldDB" id="A0A1B9FWB4"/>
<dbReference type="VEuPathDB" id="FungiDB:I302_07415"/>
<reference evidence="2" key="2">
    <citation type="submission" date="2014-01" db="EMBL/GenBank/DDBJ databases">
        <title>Evolution of pathogenesis and genome organization in the Tremellales.</title>
        <authorList>
            <person name="Cuomo C."/>
            <person name="Litvintseva A."/>
            <person name="Heitman J."/>
            <person name="Chen Y."/>
            <person name="Sun S."/>
            <person name="Springer D."/>
            <person name="Dromer F."/>
            <person name="Young S."/>
            <person name="Zeng Q."/>
            <person name="Chapman S."/>
            <person name="Gujja S."/>
            <person name="Saif S."/>
            <person name="Birren B."/>
        </authorList>
    </citation>
    <scope>NUCLEOTIDE SEQUENCE</scope>
    <source>
        <strain evidence="2">CBS 10118</strain>
    </source>
</reference>
<feature type="region of interest" description="Disordered" evidence="1">
    <location>
        <begin position="1"/>
        <end position="22"/>
    </location>
</feature>
<organism evidence="2">
    <name type="scientific">Kwoniella bestiolae CBS 10118</name>
    <dbReference type="NCBI Taxonomy" id="1296100"/>
    <lineage>
        <taxon>Eukaryota</taxon>
        <taxon>Fungi</taxon>
        <taxon>Dikarya</taxon>
        <taxon>Basidiomycota</taxon>
        <taxon>Agaricomycotina</taxon>
        <taxon>Tremellomycetes</taxon>
        <taxon>Tremellales</taxon>
        <taxon>Cryptococcaceae</taxon>
        <taxon>Kwoniella</taxon>
    </lineage>
</organism>
<accession>A0A1B9FWB4</accession>
<proteinExistence type="predicted"/>